<protein>
    <recommendedName>
        <fullName evidence="4 10">Glucose-6-phosphate isomerase</fullName>
        <ecNumber evidence="3 10">5.3.1.9</ecNumber>
    </recommendedName>
</protein>
<organism evidence="11 12">
    <name type="scientific">Canis lupus dingo</name>
    <name type="common">dingo</name>
    <dbReference type="NCBI Taxonomy" id="286419"/>
    <lineage>
        <taxon>Eukaryota</taxon>
        <taxon>Metazoa</taxon>
        <taxon>Chordata</taxon>
        <taxon>Craniata</taxon>
        <taxon>Vertebrata</taxon>
        <taxon>Euteleostomi</taxon>
        <taxon>Mammalia</taxon>
        <taxon>Eutheria</taxon>
        <taxon>Laurasiatheria</taxon>
        <taxon>Carnivora</taxon>
        <taxon>Caniformia</taxon>
        <taxon>Canidae</taxon>
        <taxon>Canis</taxon>
    </lineage>
</organism>
<evidence type="ECO:0000256" key="6">
    <source>
        <dbReference type="ARBA" id="ARBA00023152"/>
    </source>
</evidence>
<dbReference type="GO" id="GO:0006094">
    <property type="term" value="P:gluconeogenesis"/>
    <property type="evidence" value="ECO:0007669"/>
    <property type="project" value="UniProtKB-KW"/>
</dbReference>
<dbReference type="Gene3D" id="3.40.50.10490">
    <property type="entry name" value="Glucose-6-phosphate isomerase like protein, domain 1"/>
    <property type="match status" value="2"/>
</dbReference>
<dbReference type="GO" id="GO:0051156">
    <property type="term" value="P:glucose 6-phosphate metabolic process"/>
    <property type="evidence" value="ECO:0007669"/>
    <property type="project" value="TreeGrafter"/>
</dbReference>
<dbReference type="GO" id="GO:0097367">
    <property type="term" value="F:carbohydrate derivative binding"/>
    <property type="evidence" value="ECO:0007669"/>
    <property type="project" value="InterPro"/>
</dbReference>
<keyword evidence="5 10" id="KW-0312">Gluconeogenesis</keyword>
<gene>
    <name evidence="11" type="primary">GPI</name>
</gene>
<dbReference type="HAMAP" id="MF_00473">
    <property type="entry name" value="G6P_isomerase"/>
    <property type="match status" value="1"/>
</dbReference>
<dbReference type="InterPro" id="IPR001672">
    <property type="entry name" value="G6P_Isomerase"/>
</dbReference>
<evidence type="ECO:0000313" key="12">
    <source>
        <dbReference type="Proteomes" id="UP000694391"/>
    </source>
</evidence>
<comment type="pathway">
    <text evidence="1 10">Carbohydrate degradation; glycolysis; D-glyceraldehyde 3-phosphate and glycerone phosphate from D-glucose: step 2/4.</text>
</comment>
<evidence type="ECO:0000256" key="4">
    <source>
        <dbReference type="ARBA" id="ARBA00018388"/>
    </source>
</evidence>
<dbReference type="InterPro" id="IPR035476">
    <property type="entry name" value="SIS_PGI_1"/>
</dbReference>
<dbReference type="CDD" id="cd05015">
    <property type="entry name" value="SIS_PGI_1"/>
    <property type="match status" value="1"/>
</dbReference>
<dbReference type="InterPro" id="IPR046348">
    <property type="entry name" value="SIS_dom_sf"/>
</dbReference>
<comment type="catalytic activity">
    <reaction evidence="8 10">
        <text>alpha-D-glucose 6-phosphate = beta-D-fructose 6-phosphate</text>
        <dbReference type="Rhea" id="RHEA:11816"/>
        <dbReference type="ChEBI" id="CHEBI:57634"/>
        <dbReference type="ChEBI" id="CHEBI:58225"/>
        <dbReference type="EC" id="5.3.1.9"/>
    </reaction>
</comment>
<dbReference type="Gene3D" id="1.10.1390.10">
    <property type="match status" value="1"/>
</dbReference>
<dbReference type="FunFam" id="1.10.1390.10:FF:000001">
    <property type="entry name" value="Glucose-6-phosphate isomerase"/>
    <property type="match status" value="1"/>
</dbReference>
<comment type="function">
    <text evidence="9">In the cytoplasm, catalyzes the conversion of glucose-6-phosphate to fructose-6-phosphate, the second step in glycolysis, and the reverse reaction during gluconeogenesis. Besides it's role as a glycolytic enzyme, also acts as a secreted cytokine: acts as an angiogenic factor (AMF) that stimulates endothelial cell motility. Acts as a neurotrophic factor, neuroleukin, for spinal and sensory neurons. It is secreted by lectin-stimulated T-cells and induces immunoglobulin secretion.</text>
</comment>
<evidence type="ECO:0000256" key="1">
    <source>
        <dbReference type="ARBA" id="ARBA00004926"/>
    </source>
</evidence>
<dbReference type="NCBIfam" id="NF001211">
    <property type="entry name" value="PRK00179.1"/>
    <property type="match status" value="1"/>
</dbReference>
<dbReference type="PROSITE" id="PS51463">
    <property type="entry name" value="P_GLUCOSE_ISOMERASE_3"/>
    <property type="match status" value="1"/>
</dbReference>
<comment type="similarity">
    <text evidence="2 10">Belongs to the GPI family.</text>
</comment>
<dbReference type="InterPro" id="IPR023096">
    <property type="entry name" value="G6P_Isomerase_C"/>
</dbReference>
<keyword evidence="6 10" id="KW-0324">Glycolysis</keyword>
<reference evidence="11" key="2">
    <citation type="submission" date="2025-09" db="UniProtKB">
        <authorList>
            <consortium name="Ensembl"/>
        </authorList>
    </citation>
    <scope>IDENTIFICATION</scope>
</reference>
<dbReference type="SUPFAM" id="SSF53697">
    <property type="entry name" value="SIS domain"/>
    <property type="match status" value="1"/>
</dbReference>
<accession>A0A8C0L5Y1</accession>
<dbReference type="PANTHER" id="PTHR11469:SF1">
    <property type="entry name" value="GLUCOSE-6-PHOSPHATE ISOMERASE"/>
    <property type="match status" value="1"/>
</dbReference>
<dbReference type="PANTHER" id="PTHR11469">
    <property type="entry name" value="GLUCOSE-6-PHOSPHATE ISOMERASE"/>
    <property type="match status" value="1"/>
</dbReference>
<proteinExistence type="inferred from homology"/>
<dbReference type="InterPro" id="IPR018189">
    <property type="entry name" value="Phosphoglucose_isomerase_CS"/>
</dbReference>
<evidence type="ECO:0000256" key="7">
    <source>
        <dbReference type="ARBA" id="ARBA00023235"/>
    </source>
</evidence>
<dbReference type="PROSITE" id="PS00174">
    <property type="entry name" value="P_GLUCOSE_ISOMERASE_2"/>
    <property type="match status" value="1"/>
</dbReference>
<dbReference type="GeneTree" id="ENSGT00390000000707"/>
<evidence type="ECO:0000256" key="10">
    <source>
        <dbReference type="RuleBase" id="RU000612"/>
    </source>
</evidence>
<keyword evidence="12" id="KW-1185">Reference proteome</keyword>
<reference evidence="11" key="1">
    <citation type="submission" date="2025-08" db="UniProtKB">
        <authorList>
            <consortium name="Ensembl"/>
        </authorList>
    </citation>
    <scope>IDENTIFICATION</scope>
</reference>
<dbReference type="AlphaFoldDB" id="A0A8C0L5Y1"/>
<dbReference type="CDD" id="cd05016">
    <property type="entry name" value="SIS_PGI_2"/>
    <property type="match status" value="1"/>
</dbReference>
<keyword evidence="7 10" id="KW-0413">Isomerase</keyword>
<evidence type="ECO:0000256" key="8">
    <source>
        <dbReference type="ARBA" id="ARBA00029321"/>
    </source>
</evidence>
<dbReference type="Proteomes" id="UP000694391">
    <property type="component" value="Unplaced"/>
</dbReference>
<dbReference type="InterPro" id="IPR035482">
    <property type="entry name" value="SIS_PGI_2"/>
</dbReference>
<dbReference type="UniPathway" id="UPA00109">
    <property type="reaction ID" value="UER00181"/>
</dbReference>
<dbReference type="GO" id="GO:0048029">
    <property type="term" value="F:monosaccharide binding"/>
    <property type="evidence" value="ECO:0007669"/>
    <property type="project" value="TreeGrafter"/>
</dbReference>
<evidence type="ECO:0000256" key="9">
    <source>
        <dbReference type="ARBA" id="ARBA00046209"/>
    </source>
</evidence>
<evidence type="ECO:0000256" key="3">
    <source>
        <dbReference type="ARBA" id="ARBA00011952"/>
    </source>
</evidence>
<evidence type="ECO:0000313" key="11">
    <source>
        <dbReference type="Ensembl" id="ENSCAFP00020024973.1"/>
    </source>
</evidence>
<dbReference type="GO" id="GO:0006096">
    <property type="term" value="P:glycolytic process"/>
    <property type="evidence" value="ECO:0007669"/>
    <property type="project" value="UniProtKB-UniPathway"/>
</dbReference>
<evidence type="ECO:0000256" key="2">
    <source>
        <dbReference type="ARBA" id="ARBA00006604"/>
    </source>
</evidence>
<sequence length="533" mass="59745">MAALTQSPQFQKLQKWHREQGSDLNLRRLFEGDKERFNRFSLNLNTNHGHILVDYSKNLVTDTVMQMLVDLAKSRGVEAARERMFSGEKINFTEDRAVLHVALRNRSNTPILVDGKDVMPEVNRVLEKMKSFCQRVRSGEWKGYSGKPITDVINIGIGGSDLGPLMVTEALKPYSSGGPRVWFVSNIDGTHISKTLAALNPESSLFIIASKTFTTQETITNAETAKEWFLLSAKDVSAGVGSGQCVPWEGWWVGGRYSLWSAIGLSIALHVGFDNFEQLLSGAHWMDQHFRTTPLEKNAPVLLALLGIWYINCFGCETQAMLPYDQYLHRFAAYFQQGDMESNGKYITKSGTRVDHQTGPIVWGEPGTNGQHCTKMIPCDFLIPVQTQHPIRKGLHHKILLANFLAQTEALMKGKSTEEARKELQAAGKSPEDLEKLLPHKVFEGNRPTNSIVFTKLTPFILGALIAMYEHKIFVQGVIWDINSFDQWGVELGKQLAKKIEPELDGSSPVTSHDSSTNGLINFIKQEREARSQ</sequence>
<name>A0A8C0L5Y1_CANLU</name>
<dbReference type="GO" id="GO:0005829">
    <property type="term" value="C:cytosol"/>
    <property type="evidence" value="ECO:0007669"/>
    <property type="project" value="TreeGrafter"/>
</dbReference>
<dbReference type="Pfam" id="PF00342">
    <property type="entry name" value="PGI"/>
    <property type="match status" value="1"/>
</dbReference>
<evidence type="ECO:0000256" key="5">
    <source>
        <dbReference type="ARBA" id="ARBA00022432"/>
    </source>
</evidence>
<dbReference type="PRINTS" id="PR00662">
    <property type="entry name" value="G6PISOMERASE"/>
</dbReference>
<dbReference type="GO" id="GO:0004347">
    <property type="term" value="F:glucose-6-phosphate isomerase activity"/>
    <property type="evidence" value="ECO:0007669"/>
    <property type="project" value="UniProtKB-EC"/>
</dbReference>
<dbReference type="EC" id="5.3.1.9" evidence="3 10"/>
<dbReference type="Ensembl" id="ENSCAFT00020028811.1">
    <property type="protein sequence ID" value="ENSCAFP00020024973.1"/>
    <property type="gene ID" value="ENSCAFG00020019591.1"/>
</dbReference>